<dbReference type="Gene3D" id="1.10.640.10">
    <property type="entry name" value="Haem peroxidase domain superfamily, animal type"/>
    <property type="match status" value="2"/>
</dbReference>
<sequence length="1153" mass="130326">MLAYYNATGRLGTCTINVKPCDATEGRRVDGTCNNLEHPSQGTFTVVHPRILPPCYFNGSYPRKAVSGKDLTIPRKVRVKLLCEGTSVNTVLTQAVLDFAIFAFGDVGSQHDIRFYLTNKTDCCTTGRNDYMCAPNIIPKDDPVHRFTGIRCMNLTRPIDFQYLGCTNDTVPSPIEQATAVYDLSSIYNGGNKGDSILRSFQGGRLDLEVENGVAWPPNGTGFCPANPPGGKCFKNHSNSLQAIQLFITWFMRLHNYIADHLAKVNPCWDDDKLFFAARDINIAFYQQIHIYEFWSLLVGRKKLIQTGIASSSCGCRDFYDNSYPITTLEYTLLNRWFHIMQGGSSKMYDSDGTFLGDYPIVNGTMRTADLAEGRNIFRFTQGKFRQPTRGANQGVDPDMAQLGLPYTQRSFDIPTADLHKNRLFGLRPYVDYVEHCFGYKIKSWHDLNQVIDKDKIIIMQEVYEDVRDIDVLAGIWSERLDKGAHIPPTLSCLLLDSIFKTIKGDRHFYERCNRPYAFTPAQLHEVRKASLALLLCSVGDGVTEIQRHAFMNICPNKAVFYDYYNGTKVSDTMLAYYNATGRLGTCTINVRPCNATEGRRVDGTCNNLEHPSQGAFTVVHPRILPPLYFNGTYPRKAVSGKDLTLPRIVRVKLLCEGTSVNLVLTQAVLDFSIFAFGDVGSQHDIGFYLVNKTDCCTTGRNDYMCAPNIIPKDDPVHRFSGIRCMNLTRPLDFQYLGCTNDTVPSPIEQATAVYDLSLIYNSGNKGDTLVRSFEGGHMLMEVENGVSWPPNGTGFCPANPPGGKCFKNYSNSLQAIQLFSTWFIRLHNYIADHLAKVNPCWDDNQLFFAAREINIAFSQQIHIYEFWSLLVGKKKLIKMGIASNNCGCRDFYDNTYPQTTLEYTLLNRWFHIIQDGSSKMYDSDGTFLGDYPIVNGTLRTADLAQGKNIFRITQGKFRQPARKANHGVDPDIAERGLPYIQRAVDVPTSDLHKNRLFGMRPYVDYLHHCFGYKIKCWKDLHRVIEKDKIIIMQEVYEDVRDIDLLAGVWSERLEEGVHIPPTLACLLMDSVFKNMKGDRHWYERCNRPNAFTHAQLQEIRKASLALLLCSVGDGVTEIQRHAFMNICPENPLVSCSKIPKIDFSVWANCTST</sequence>
<comment type="subcellular location">
    <subcellularLocation>
        <location evidence="1">Secreted</location>
    </subcellularLocation>
</comment>
<dbReference type="Pfam" id="PF03098">
    <property type="entry name" value="An_peroxidase"/>
    <property type="match status" value="2"/>
</dbReference>
<evidence type="ECO:0008006" key="8">
    <source>
        <dbReference type="Google" id="ProtNLM"/>
    </source>
</evidence>
<dbReference type="PROSITE" id="PS50292">
    <property type="entry name" value="PEROXIDASE_3"/>
    <property type="match status" value="2"/>
</dbReference>
<evidence type="ECO:0000256" key="4">
    <source>
        <dbReference type="ARBA" id="ARBA00023180"/>
    </source>
</evidence>
<dbReference type="Proteomes" id="UP001231518">
    <property type="component" value="Chromosome 6"/>
</dbReference>
<evidence type="ECO:0000256" key="2">
    <source>
        <dbReference type="ARBA" id="ARBA00022525"/>
    </source>
</evidence>
<name>A0AAD7Z013_MYTSE</name>
<dbReference type="InterPro" id="IPR019791">
    <property type="entry name" value="Haem_peroxidase_animal"/>
</dbReference>
<evidence type="ECO:0000256" key="1">
    <source>
        <dbReference type="ARBA" id="ARBA00004613"/>
    </source>
</evidence>
<keyword evidence="4" id="KW-0325">Glycoprotein</keyword>
<keyword evidence="5" id="KW-0479">Metal-binding</keyword>
<dbReference type="GO" id="GO:0004601">
    <property type="term" value="F:peroxidase activity"/>
    <property type="evidence" value="ECO:0007669"/>
    <property type="project" value="UniProtKB-KW"/>
</dbReference>
<dbReference type="GO" id="GO:0020037">
    <property type="term" value="F:heme binding"/>
    <property type="evidence" value="ECO:0007669"/>
    <property type="project" value="InterPro"/>
</dbReference>
<feature type="binding site" description="axial binding residue" evidence="5">
    <location>
        <position position="912"/>
    </location>
    <ligand>
        <name>heme b</name>
        <dbReference type="ChEBI" id="CHEBI:60344"/>
    </ligand>
    <ligandPart>
        <name>Fe</name>
        <dbReference type="ChEBI" id="CHEBI:18248"/>
    </ligandPart>
</feature>
<dbReference type="InterPro" id="IPR037120">
    <property type="entry name" value="Haem_peroxidase_sf_animal"/>
</dbReference>
<protein>
    <recommendedName>
        <fullName evidence="8">Peroxidase</fullName>
    </recommendedName>
</protein>
<dbReference type="InterPro" id="IPR010255">
    <property type="entry name" value="Haem_peroxidase_sf"/>
</dbReference>
<evidence type="ECO:0000256" key="5">
    <source>
        <dbReference type="PIRSR" id="PIRSR619791-2"/>
    </source>
</evidence>
<keyword evidence="2" id="KW-0964">Secreted</keyword>
<keyword evidence="5" id="KW-0349">Heme</keyword>
<evidence type="ECO:0000256" key="3">
    <source>
        <dbReference type="ARBA" id="ARBA00022559"/>
    </source>
</evidence>
<evidence type="ECO:0000313" key="7">
    <source>
        <dbReference type="Proteomes" id="UP001231518"/>
    </source>
</evidence>
<proteinExistence type="predicted"/>
<dbReference type="PANTHER" id="PTHR11475">
    <property type="entry name" value="OXIDASE/PEROXIDASE"/>
    <property type="match status" value="1"/>
</dbReference>
<dbReference type="GO" id="GO:0005576">
    <property type="term" value="C:extracellular region"/>
    <property type="evidence" value="ECO:0007669"/>
    <property type="project" value="UniProtKB-SubCell"/>
</dbReference>
<evidence type="ECO:0000313" key="6">
    <source>
        <dbReference type="EMBL" id="KAJ8733056.1"/>
    </source>
</evidence>
<dbReference type="GO" id="GO:0006979">
    <property type="term" value="P:response to oxidative stress"/>
    <property type="evidence" value="ECO:0007669"/>
    <property type="project" value="InterPro"/>
</dbReference>
<dbReference type="EMBL" id="JARGEI010000004">
    <property type="protein sequence ID" value="KAJ8733056.1"/>
    <property type="molecule type" value="Genomic_DNA"/>
</dbReference>
<keyword evidence="3" id="KW-0560">Oxidoreductase</keyword>
<gene>
    <name evidence="6" type="ORF">PYW07_015655</name>
</gene>
<keyword evidence="3" id="KW-0575">Peroxidase</keyword>
<keyword evidence="7" id="KW-1185">Reference proteome</keyword>
<keyword evidence="5" id="KW-0408">Iron</keyword>
<organism evidence="6 7">
    <name type="scientific">Mythimna separata</name>
    <name type="common">Oriental armyworm</name>
    <name type="synonym">Pseudaletia separata</name>
    <dbReference type="NCBI Taxonomy" id="271217"/>
    <lineage>
        <taxon>Eukaryota</taxon>
        <taxon>Metazoa</taxon>
        <taxon>Ecdysozoa</taxon>
        <taxon>Arthropoda</taxon>
        <taxon>Hexapoda</taxon>
        <taxon>Insecta</taxon>
        <taxon>Pterygota</taxon>
        <taxon>Neoptera</taxon>
        <taxon>Endopterygota</taxon>
        <taxon>Lepidoptera</taxon>
        <taxon>Glossata</taxon>
        <taxon>Ditrysia</taxon>
        <taxon>Noctuoidea</taxon>
        <taxon>Noctuidae</taxon>
        <taxon>Noctuinae</taxon>
        <taxon>Hadenini</taxon>
        <taxon>Mythimna</taxon>
    </lineage>
</organism>
<dbReference type="PRINTS" id="PR00457">
    <property type="entry name" value="ANPEROXIDASE"/>
</dbReference>
<dbReference type="PANTHER" id="PTHR11475:SF4">
    <property type="entry name" value="CHORION PEROXIDASE"/>
    <property type="match status" value="1"/>
</dbReference>
<reference evidence="6" key="1">
    <citation type="submission" date="2023-03" db="EMBL/GenBank/DDBJ databases">
        <title>Chromosome-level genomes of two armyworms, Mythimna separata and Mythimna loreyi, provide insights into the biosynthesis and reception of sex pheromones.</title>
        <authorList>
            <person name="Zhao H."/>
        </authorList>
    </citation>
    <scope>NUCLEOTIDE SEQUENCE</scope>
    <source>
        <strain evidence="6">BeijingLab</strain>
        <tissue evidence="6">Pupa</tissue>
    </source>
</reference>
<dbReference type="AlphaFoldDB" id="A0AAD7Z013"/>
<comment type="caution">
    <text evidence="6">The sequence shown here is derived from an EMBL/GenBank/DDBJ whole genome shotgun (WGS) entry which is preliminary data.</text>
</comment>
<dbReference type="SUPFAM" id="SSF48113">
    <property type="entry name" value="Heme-dependent peroxidases"/>
    <property type="match status" value="2"/>
</dbReference>
<dbReference type="GO" id="GO:0046872">
    <property type="term" value="F:metal ion binding"/>
    <property type="evidence" value="ECO:0007669"/>
    <property type="project" value="UniProtKB-KW"/>
</dbReference>
<accession>A0AAD7Z013</accession>